<comment type="caution">
    <text evidence="1">The sequence shown here is derived from an EMBL/GenBank/DDBJ whole genome shotgun (WGS) entry which is preliminary data.</text>
</comment>
<sequence length="119" mass="14074">MTTIICEMDSMELCVWKEKHLQRACSGDEWIFREKEKEPEGIRVNFDVTHAYEIFSCLGRYWGDFNSCPDSETMGRVAKRWEEKYGLKLVELCAEIVNGKENQQIETISRTGRITLWWD</sequence>
<dbReference type="EMBL" id="JAFHBD010000006">
    <property type="protein sequence ID" value="MBN2952410.1"/>
    <property type="molecule type" value="Genomic_DNA"/>
</dbReference>
<dbReference type="Proteomes" id="UP000737612">
    <property type="component" value="Unassembled WGS sequence"/>
</dbReference>
<organism evidence="1 2">
    <name type="scientific">Fusicatenibacter saccharivorans</name>
    <dbReference type="NCBI Taxonomy" id="1150298"/>
    <lineage>
        <taxon>Bacteria</taxon>
        <taxon>Bacillati</taxon>
        <taxon>Bacillota</taxon>
        <taxon>Clostridia</taxon>
        <taxon>Lachnospirales</taxon>
        <taxon>Lachnospiraceae</taxon>
        <taxon>Fusicatenibacter</taxon>
    </lineage>
</organism>
<dbReference type="AlphaFoldDB" id="A0A938ZCT2"/>
<reference evidence="1" key="1">
    <citation type="submission" date="2021-02" db="EMBL/GenBank/DDBJ databases">
        <title>Metagenome-assembled genomes from human diarrheal sample B26.</title>
        <authorList>
            <person name="Ateba T.P."/>
            <person name="Alayande K.A."/>
            <person name="Mwanza M."/>
        </authorList>
    </citation>
    <scope>NUCLEOTIDE SEQUENCE</scope>
    <source>
        <strain evidence="1">06WH</strain>
    </source>
</reference>
<evidence type="ECO:0000313" key="2">
    <source>
        <dbReference type="Proteomes" id="UP000737612"/>
    </source>
</evidence>
<gene>
    <name evidence="1" type="ORF">JTJ23_02165</name>
</gene>
<proteinExistence type="predicted"/>
<accession>A0A938ZCT2</accession>
<evidence type="ECO:0000313" key="1">
    <source>
        <dbReference type="EMBL" id="MBN2952410.1"/>
    </source>
</evidence>
<evidence type="ECO:0008006" key="3">
    <source>
        <dbReference type="Google" id="ProtNLM"/>
    </source>
</evidence>
<protein>
    <recommendedName>
        <fullName evidence="3">DUF4253 domain-containing protein</fullName>
    </recommendedName>
</protein>
<name>A0A938ZCT2_9FIRM</name>